<evidence type="ECO:0000313" key="1">
    <source>
        <dbReference type="EMBL" id="KAF7778666.1"/>
    </source>
</evidence>
<dbReference type="Proteomes" id="UP000629468">
    <property type="component" value="Unassembled WGS sequence"/>
</dbReference>
<dbReference type="AlphaFoldDB" id="A0A8H7F6C4"/>
<dbReference type="Gene3D" id="3.30.559.10">
    <property type="entry name" value="Chloramphenicol acetyltransferase-like domain"/>
    <property type="match status" value="1"/>
</dbReference>
<comment type="caution">
    <text evidence="1">The sequence shown here is derived from an EMBL/GenBank/DDBJ whole genome shotgun (WGS) entry which is preliminary data.</text>
</comment>
<protein>
    <recommendedName>
        <fullName evidence="3">Condensation domain-containing protein</fullName>
    </recommendedName>
</protein>
<dbReference type="InterPro" id="IPR023213">
    <property type="entry name" value="CAT-like_dom_sf"/>
</dbReference>
<reference evidence="1 2" key="1">
    <citation type="journal article" name="Sci. Rep.">
        <title>Telomere-to-telomere assembled and centromere annotated genomes of the two main subspecies of the button mushroom Agaricus bisporus reveal especially polymorphic chromosome ends.</title>
        <authorList>
            <person name="Sonnenberg A.S.M."/>
            <person name="Sedaghat-Telgerd N."/>
            <person name="Lavrijssen B."/>
            <person name="Ohm R.A."/>
            <person name="Hendrickx P.M."/>
            <person name="Scholtmeijer K."/>
            <person name="Baars J.J.P."/>
            <person name="van Peer A."/>
        </authorList>
    </citation>
    <scope>NUCLEOTIDE SEQUENCE [LARGE SCALE GENOMIC DNA]</scope>
    <source>
        <strain evidence="1 2">H119_p4</strain>
    </source>
</reference>
<dbReference type="EMBL" id="JABXXO010000004">
    <property type="protein sequence ID" value="KAF7778666.1"/>
    <property type="molecule type" value="Genomic_DNA"/>
</dbReference>
<sequence length="543" mass="61440">MLSSPWTLENASTYVRPLGPTEEIFYWDGLFEGTADATTTAELEILHGSRESIISQANVEAAWISLKLKYPLLGSRIIRRPDQSLWFSVDSDRLSSAGPGELLFHEVASDEEALVISSSSLKHPRILSTDLLACAFILRRTDDRTRFHIAIHIAHSISDGNANSALCRFFFDCLASGSSYKYNIEGIRDRLALASSCDDLNPVNRLSVPRKRWRNAVGAIIWENRLLRLRGGHTLPCKVTNTTAYQPAGSGHINIAFTQEETQGILQGCRQIGLTFGTIFTVIEQVALTRILCKKYLHGEMSQDEWEFRKREPMITGGPLNLRPYLDKEWFNKGGATNASLAIGFFIYQLPFMPLGAATNIQPGDPLPSYDDLLSKKRFTYRCTLVKREADLVLRNPLQHEISSARFPGRIAIGKDIAETWKYKMLFQSPADRRMLSPQELAEDGMVFSYGGSSFGSSDQLYPEFYPLSGERHTLRLVRSVVGLHTRPRELYLGATTVRGQLRMYIYYDTNVYDEDLVKQWLDEVKDATFHYLLPKKYNSSHL</sequence>
<proteinExistence type="predicted"/>
<accession>A0A8H7F6C4</accession>
<organism evidence="1 2">
    <name type="scientific">Agaricus bisporus var. burnettii</name>
    <dbReference type="NCBI Taxonomy" id="192524"/>
    <lineage>
        <taxon>Eukaryota</taxon>
        <taxon>Fungi</taxon>
        <taxon>Dikarya</taxon>
        <taxon>Basidiomycota</taxon>
        <taxon>Agaricomycotina</taxon>
        <taxon>Agaricomycetes</taxon>
        <taxon>Agaricomycetidae</taxon>
        <taxon>Agaricales</taxon>
        <taxon>Agaricineae</taxon>
        <taxon>Agaricaceae</taxon>
        <taxon>Agaricus</taxon>
    </lineage>
</organism>
<evidence type="ECO:0008006" key="3">
    <source>
        <dbReference type="Google" id="ProtNLM"/>
    </source>
</evidence>
<evidence type="ECO:0000313" key="2">
    <source>
        <dbReference type="Proteomes" id="UP000629468"/>
    </source>
</evidence>
<dbReference type="Gene3D" id="3.30.559.30">
    <property type="entry name" value="Nonribosomal peptide synthetase, condensation domain"/>
    <property type="match status" value="1"/>
</dbReference>
<gene>
    <name evidence="1" type="ORF">Agabi119p4_3011</name>
</gene>
<name>A0A8H7F6C4_AGABI</name>